<dbReference type="EMBL" id="SACL01000002">
    <property type="protein sequence ID" value="RVT97569.1"/>
    <property type="molecule type" value="Genomic_DNA"/>
</dbReference>
<organism evidence="3 4">
    <name type="scientific">Rhodovarius crocodyli</name>
    <dbReference type="NCBI Taxonomy" id="1979269"/>
    <lineage>
        <taxon>Bacteria</taxon>
        <taxon>Pseudomonadati</taxon>
        <taxon>Pseudomonadota</taxon>
        <taxon>Alphaproteobacteria</taxon>
        <taxon>Acetobacterales</taxon>
        <taxon>Roseomonadaceae</taxon>
        <taxon>Rhodovarius</taxon>
    </lineage>
</organism>
<keyword evidence="2" id="KW-1133">Transmembrane helix</keyword>
<evidence type="ECO:0000313" key="4">
    <source>
        <dbReference type="Proteomes" id="UP000282957"/>
    </source>
</evidence>
<evidence type="ECO:0000256" key="1">
    <source>
        <dbReference type="SAM" id="MobiDB-lite"/>
    </source>
</evidence>
<name>A0A437MIV0_9PROT</name>
<feature type="transmembrane region" description="Helical" evidence="2">
    <location>
        <begin position="82"/>
        <end position="102"/>
    </location>
</feature>
<evidence type="ECO:0000256" key="2">
    <source>
        <dbReference type="SAM" id="Phobius"/>
    </source>
</evidence>
<keyword evidence="4" id="KW-1185">Reference proteome</keyword>
<comment type="caution">
    <text evidence="3">The sequence shown here is derived from an EMBL/GenBank/DDBJ whole genome shotgun (WGS) entry which is preliminary data.</text>
</comment>
<accession>A0A437MIV0</accession>
<sequence length="160" mass="17556">MTETPVAAAPEPVRPDPVRWVPPSGQAGAEQPRPPLMLAMRRGVMNRCPVCGEGHVFRSFLKLVPACESCGTRLGKLRPDDAAPYFVILIAGHVLMPPIFWIDRAYEPPVWLHMVVWLPLFAVLCTLLLRPVKGAIVGLLCRLGITGNTDDPNLYGDAPR</sequence>
<keyword evidence="2" id="KW-0812">Transmembrane</keyword>
<gene>
    <name evidence="3" type="ORF">EOD42_07020</name>
</gene>
<dbReference type="Proteomes" id="UP000282957">
    <property type="component" value="Unassembled WGS sequence"/>
</dbReference>
<dbReference type="AlphaFoldDB" id="A0A437MIV0"/>
<feature type="region of interest" description="Disordered" evidence="1">
    <location>
        <begin position="1"/>
        <end position="32"/>
    </location>
</feature>
<keyword evidence="2" id="KW-0472">Membrane</keyword>
<proteinExistence type="predicted"/>
<dbReference type="OrthoDB" id="9799456at2"/>
<dbReference type="InterPro" id="IPR009325">
    <property type="entry name" value="DUF983"/>
</dbReference>
<feature type="transmembrane region" description="Helical" evidence="2">
    <location>
        <begin position="108"/>
        <end position="129"/>
    </location>
</feature>
<dbReference type="RefSeq" id="WP_127786798.1">
    <property type="nucleotide sequence ID" value="NZ_SACL01000002.1"/>
</dbReference>
<reference evidence="3 4" key="1">
    <citation type="submission" date="2019-01" db="EMBL/GenBank/DDBJ databases">
        <authorList>
            <person name="Chen W.-M."/>
        </authorList>
    </citation>
    <scope>NUCLEOTIDE SEQUENCE [LARGE SCALE GENOMIC DNA]</scope>
    <source>
        <strain evidence="3 4">CCP-6</strain>
    </source>
</reference>
<protein>
    <submittedName>
        <fullName evidence="3">DUF983 domain-containing protein</fullName>
    </submittedName>
</protein>
<dbReference type="Pfam" id="PF06170">
    <property type="entry name" value="DUF983"/>
    <property type="match status" value="1"/>
</dbReference>
<evidence type="ECO:0000313" key="3">
    <source>
        <dbReference type="EMBL" id="RVT97569.1"/>
    </source>
</evidence>